<dbReference type="Proteomes" id="UP000310818">
    <property type="component" value="Unassembled WGS sequence"/>
</dbReference>
<comment type="similarity">
    <text evidence="1 5">Belongs to the MreC family.</text>
</comment>
<reference evidence="9 15" key="1">
    <citation type="submission" date="2015-03" db="EMBL/GenBank/DDBJ databases">
        <authorList>
            <person name="Murphy D."/>
        </authorList>
    </citation>
    <scope>NUCLEOTIDE SEQUENCE [LARGE SCALE GENOMIC DNA]</scope>
    <source>
        <strain evidence="9 15">SMRU1708</strain>
    </source>
</reference>
<accession>A0A064C1J4</accession>
<evidence type="ECO:0000313" key="11">
    <source>
        <dbReference type="EMBL" id="TVX69062.1"/>
    </source>
</evidence>
<evidence type="ECO:0000259" key="7">
    <source>
        <dbReference type="Pfam" id="PF04085"/>
    </source>
</evidence>
<dbReference type="AlphaFoldDB" id="A0A064C1J4"/>
<dbReference type="Pfam" id="PF04085">
    <property type="entry name" value="MreC"/>
    <property type="match status" value="1"/>
</dbReference>
<reference evidence="8 14" key="2">
    <citation type="submission" date="2015-03" db="EMBL/GenBank/DDBJ databases">
        <authorList>
            <consortium name="Pathogen Informatics"/>
            <person name="Murphy D."/>
        </authorList>
    </citation>
    <scope>NUCLEOTIDE SEQUENCE [LARGE SCALE GENOMIC DNA]</scope>
    <source>
        <strain evidence="8 14">0310</strain>
    </source>
</reference>
<keyword evidence="6" id="KW-0175">Coiled coil</keyword>
<name>A0A064C1J4_STREE</name>
<dbReference type="PANTHER" id="PTHR34138">
    <property type="entry name" value="CELL SHAPE-DETERMINING PROTEIN MREC"/>
    <property type="match status" value="1"/>
</dbReference>
<dbReference type="GO" id="GO:0005886">
    <property type="term" value="C:plasma membrane"/>
    <property type="evidence" value="ECO:0007669"/>
    <property type="project" value="TreeGrafter"/>
</dbReference>
<evidence type="ECO:0000256" key="6">
    <source>
        <dbReference type="SAM" id="Coils"/>
    </source>
</evidence>
<evidence type="ECO:0000313" key="17">
    <source>
        <dbReference type="Proteomes" id="UP000311674"/>
    </source>
</evidence>
<dbReference type="Gene3D" id="2.40.10.350">
    <property type="entry name" value="Rod shape-determining protein MreC, domain 2"/>
    <property type="match status" value="1"/>
</dbReference>
<evidence type="ECO:0000256" key="4">
    <source>
        <dbReference type="ARBA" id="ARBA00032089"/>
    </source>
</evidence>
<evidence type="ECO:0000313" key="15">
    <source>
        <dbReference type="Proteomes" id="UP000046095"/>
    </source>
</evidence>
<dbReference type="EMBL" id="CRVC01000002">
    <property type="protein sequence ID" value="COR31254.1"/>
    <property type="molecule type" value="Genomic_DNA"/>
</dbReference>
<evidence type="ECO:0000256" key="2">
    <source>
        <dbReference type="ARBA" id="ARBA00013855"/>
    </source>
</evidence>
<evidence type="ECO:0000256" key="1">
    <source>
        <dbReference type="ARBA" id="ARBA00009369"/>
    </source>
</evidence>
<proteinExistence type="inferred from homology"/>
<sequence length="272" mass="29753">MNRFKKSKYVIIVFVTVLLVSALLATTYSSTIVTKLGDGISLVDRVVQKPFQWFDSVKSDLAHLTRTYNENESLKKQLYQLEVKSNEVESLKTENEQLRQLLDMKSKLQATKTLAADVIMRSPVSWKQELTLDAGRSKGASENMLAIANGGLIGSISKVEENSTIVNLLTNTENADKISVKIQHGSTTIYGIIIGYDKENDVLKISQLNSNSDISAGDKVTTGGLGNFNVADIPVGEVVATTHSTDYLTREVTVKLSADTHNVDVIELVGNS</sequence>
<evidence type="ECO:0000256" key="3">
    <source>
        <dbReference type="ARBA" id="ARBA00022960"/>
    </source>
</evidence>
<evidence type="ECO:0000313" key="8">
    <source>
        <dbReference type="EMBL" id="CKJ30600.1"/>
    </source>
</evidence>
<dbReference type="Gene3D" id="2.40.10.340">
    <property type="entry name" value="Rod shape-determining protein MreC, domain 1"/>
    <property type="match status" value="1"/>
</dbReference>
<dbReference type="Proteomes" id="UP000311674">
    <property type="component" value="Unassembled WGS sequence"/>
</dbReference>
<evidence type="ECO:0000313" key="12">
    <source>
        <dbReference type="EMBL" id="VNH03342.1"/>
    </source>
</evidence>
<dbReference type="Proteomes" id="UP000315060">
    <property type="component" value="Unassembled WGS sequence"/>
</dbReference>
<evidence type="ECO:0000313" key="9">
    <source>
        <dbReference type="EMBL" id="COR31254.1"/>
    </source>
</evidence>
<evidence type="ECO:0000256" key="5">
    <source>
        <dbReference type="PIRNR" id="PIRNR038471"/>
    </source>
</evidence>
<dbReference type="EMBL" id="CABBMN010000002">
    <property type="protein sequence ID" value="VSC27753.1"/>
    <property type="molecule type" value="Genomic_DNA"/>
</dbReference>
<evidence type="ECO:0000313" key="18">
    <source>
        <dbReference type="Proteomes" id="UP000315060"/>
    </source>
</evidence>
<feature type="domain" description="Rod shape-determining protein MreC beta-barrel core" evidence="7">
    <location>
        <begin position="118"/>
        <end position="266"/>
    </location>
</feature>
<protein>
    <recommendedName>
        <fullName evidence="2 5">Cell shape-determining protein MreC</fullName>
    </recommendedName>
    <alternativeName>
        <fullName evidence="4 5">Cell shape protein MreC</fullName>
    </alternativeName>
</protein>
<dbReference type="InterPro" id="IPR042177">
    <property type="entry name" value="Cell/Rod_1"/>
</dbReference>
<dbReference type="InterPro" id="IPR042175">
    <property type="entry name" value="Cell/Rod_MreC_2"/>
</dbReference>
<evidence type="ECO:0000313" key="19">
    <source>
        <dbReference type="Proteomes" id="UP000318940"/>
    </source>
</evidence>
<reference evidence="16 17" key="3">
    <citation type="submission" date="2019-04" db="EMBL/GenBank/DDBJ databases">
        <authorList>
            <consortium name="Pathogen Informatics"/>
        </authorList>
    </citation>
    <scope>NUCLEOTIDE SEQUENCE [LARGE SCALE GENOMIC DNA]</scope>
    <source>
        <strain evidence="13 17">GPSC148</strain>
        <strain evidence="12 16">GPSC211</strain>
    </source>
</reference>
<organism evidence="10 19">
    <name type="scientific">Streptococcus pneumoniae</name>
    <dbReference type="NCBI Taxonomy" id="1313"/>
    <lineage>
        <taxon>Bacteria</taxon>
        <taxon>Bacillati</taxon>
        <taxon>Bacillota</taxon>
        <taxon>Bacilli</taxon>
        <taxon>Lactobacillales</taxon>
        <taxon>Streptococcaceae</taxon>
        <taxon>Streptococcus</taxon>
    </lineage>
</organism>
<dbReference type="Proteomes" id="UP000318940">
    <property type="component" value="Unassembled WGS sequence"/>
</dbReference>
<dbReference type="EMBL" id="CAASRX010000016">
    <property type="protein sequence ID" value="VNH03342.1"/>
    <property type="molecule type" value="Genomic_DNA"/>
</dbReference>
<dbReference type="PIRSF" id="PIRSF038471">
    <property type="entry name" value="MreC"/>
    <property type="match status" value="1"/>
</dbReference>
<dbReference type="Proteomes" id="UP000045541">
    <property type="component" value="Unassembled WGS sequence"/>
</dbReference>
<dbReference type="EMBL" id="VMYC01000134">
    <property type="protein sequence ID" value="TVX69062.1"/>
    <property type="molecule type" value="Genomic_DNA"/>
</dbReference>
<evidence type="ECO:0000313" key="13">
    <source>
        <dbReference type="EMBL" id="VSC27753.1"/>
    </source>
</evidence>
<evidence type="ECO:0000313" key="14">
    <source>
        <dbReference type="Proteomes" id="UP000045541"/>
    </source>
</evidence>
<evidence type="ECO:0000313" key="16">
    <source>
        <dbReference type="Proteomes" id="UP000310818"/>
    </source>
</evidence>
<comment type="function">
    <text evidence="5">Involved in formation and maintenance of cell shape.</text>
</comment>
<keyword evidence="3 5" id="KW-0133">Cell shape</keyword>
<dbReference type="EMBL" id="VMVH01000052">
    <property type="protein sequence ID" value="TVW27028.1"/>
    <property type="molecule type" value="Genomic_DNA"/>
</dbReference>
<dbReference type="PANTHER" id="PTHR34138:SF1">
    <property type="entry name" value="CELL SHAPE-DETERMINING PROTEIN MREC"/>
    <property type="match status" value="1"/>
</dbReference>
<dbReference type="RefSeq" id="WP_016397299.1">
    <property type="nucleotide sequence ID" value="NZ_CKAN01000007.1"/>
</dbReference>
<dbReference type="Proteomes" id="UP000046095">
    <property type="component" value="Unassembled WGS sequence"/>
</dbReference>
<dbReference type="NCBIfam" id="TIGR00219">
    <property type="entry name" value="mreC"/>
    <property type="match status" value="1"/>
</dbReference>
<evidence type="ECO:0000313" key="10">
    <source>
        <dbReference type="EMBL" id="TVW27028.1"/>
    </source>
</evidence>
<dbReference type="InterPro" id="IPR055342">
    <property type="entry name" value="MreC_beta-barrel_core"/>
</dbReference>
<dbReference type="EMBL" id="CMWB01000049">
    <property type="protein sequence ID" value="CKJ30600.1"/>
    <property type="molecule type" value="Genomic_DNA"/>
</dbReference>
<gene>
    <name evidence="10" type="primary">mreC</name>
    <name evidence="11" type="ORF">AZJ28_07960</name>
    <name evidence="10" type="ORF">AZK02_05810</name>
    <name evidence="9" type="ORF">ERS021218_00256</name>
    <name evidence="8" type="ORF">ERS096071_01962</name>
    <name evidence="12" type="ORF">SAMEA3353485_01428</name>
    <name evidence="13" type="ORF">SAMEA3390019_00358</name>
</gene>
<dbReference type="InterPro" id="IPR007221">
    <property type="entry name" value="MreC"/>
</dbReference>
<dbReference type="GO" id="GO:0008360">
    <property type="term" value="P:regulation of cell shape"/>
    <property type="evidence" value="ECO:0007669"/>
    <property type="project" value="UniProtKB-KW"/>
</dbReference>
<feature type="coiled-coil region" evidence="6">
    <location>
        <begin position="64"/>
        <end position="111"/>
    </location>
</feature>
<dbReference type="PATRIC" id="fig|1313.5270.peg.1444"/>
<reference evidence="18 19" key="4">
    <citation type="submission" date="2019-07" db="EMBL/GenBank/DDBJ databases">
        <authorList>
            <person name="Mohale T."/>
        </authorList>
    </citation>
    <scope>NUCLEOTIDE SEQUENCE [LARGE SCALE GENOMIC DNA]</scope>
    <source>
        <strain evidence="10 19">NTPn 189</strain>
        <strain evidence="11 18">NTPn 59</strain>
    </source>
</reference>